<dbReference type="PANTHER" id="PTHR37686:SF1">
    <property type="entry name" value="LD36006P"/>
    <property type="match status" value="1"/>
</dbReference>
<gene>
    <name evidence="1" type="ORF">KXQ929_LOCUS51395</name>
</gene>
<comment type="caution">
    <text evidence="1">The sequence shown here is derived from an EMBL/GenBank/DDBJ whole genome shotgun (WGS) entry which is preliminary data.</text>
</comment>
<dbReference type="PANTHER" id="PTHR37686">
    <property type="entry name" value="LD36006P"/>
    <property type="match status" value="1"/>
</dbReference>
<organism evidence="1 2">
    <name type="scientific">Adineta steineri</name>
    <dbReference type="NCBI Taxonomy" id="433720"/>
    <lineage>
        <taxon>Eukaryota</taxon>
        <taxon>Metazoa</taxon>
        <taxon>Spiralia</taxon>
        <taxon>Gnathifera</taxon>
        <taxon>Rotifera</taxon>
        <taxon>Eurotatoria</taxon>
        <taxon>Bdelloidea</taxon>
        <taxon>Adinetida</taxon>
        <taxon>Adinetidae</taxon>
        <taxon>Adineta</taxon>
    </lineage>
</organism>
<name>A0A820PFK7_9BILA</name>
<reference evidence="1" key="1">
    <citation type="submission" date="2021-02" db="EMBL/GenBank/DDBJ databases">
        <authorList>
            <person name="Nowell W R."/>
        </authorList>
    </citation>
    <scope>NUCLEOTIDE SEQUENCE</scope>
</reference>
<feature type="non-terminal residue" evidence="1">
    <location>
        <position position="1"/>
    </location>
</feature>
<dbReference type="Pfam" id="PF25228">
    <property type="entry name" value="Lips"/>
    <property type="match status" value="1"/>
</dbReference>
<protein>
    <submittedName>
        <fullName evidence="1">Uncharacterized protein</fullName>
    </submittedName>
</protein>
<dbReference type="Proteomes" id="UP000663868">
    <property type="component" value="Unassembled WGS sequence"/>
</dbReference>
<accession>A0A820PFK7</accession>
<dbReference type="AlphaFoldDB" id="A0A820PFK7"/>
<feature type="non-terminal residue" evidence="1">
    <location>
        <position position="96"/>
    </location>
</feature>
<proteinExistence type="predicted"/>
<dbReference type="InterPro" id="IPR057435">
    <property type="entry name" value="Lips"/>
</dbReference>
<evidence type="ECO:0000313" key="2">
    <source>
        <dbReference type="Proteomes" id="UP000663868"/>
    </source>
</evidence>
<sequence length="96" mass="11630">VREKLIREHPIKSKINRWIEQKLFEERINYIHQHEWDAHQLSIDQCKALGNQQAAYFIQRDLTFRKDHESILRLNLKSPVEPIRTINCSRTIWLPS</sequence>
<dbReference type="EMBL" id="CAJOBB010025331">
    <property type="protein sequence ID" value="CAF4407685.1"/>
    <property type="molecule type" value="Genomic_DNA"/>
</dbReference>
<evidence type="ECO:0000313" key="1">
    <source>
        <dbReference type="EMBL" id="CAF4407685.1"/>
    </source>
</evidence>